<dbReference type="OrthoDB" id="66620at2759"/>
<keyword evidence="4" id="KW-1133">Transmembrane helix</keyword>
<keyword evidence="5" id="KW-0472">Membrane</keyword>
<dbReference type="PANTHER" id="PTHR48041">
    <property type="entry name" value="ABC TRANSPORTER G FAMILY MEMBER 28"/>
    <property type="match status" value="1"/>
</dbReference>
<evidence type="ECO:0000256" key="2">
    <source>
        <dbReference type="ARBA" id="ARBA00022448"/>
    </source>
</evidence>
<evidence type="ECO:0000256" key="1">
    <source>
        <dbReference type="ARBA" id="ARBA00004141"/>
    </source>
</evidence>
<comment type="caution">
    <text evidence="6">The sequence shown here is derived from an EMBL/GenBank/DDBJ whole genome shotgun (WGS) entry which is preliminary data.</text>
</comment>
<dbReference type="Proteomes" id="UP000292052">
    <property type="component" value="Unassembled WGS sequence"/>
</dbReference>
<dbReference type="EMBL" id="QDEB01134351">
    <property type="protein sequence ID" value="RZB38727.1"/>
    <property type="molecule type" value="Genomic_DNA"/>
</dbReference>
<sequence>MARRSSSVVSAEDKPLKHLDRIVKNLVLDIEFQNLKYSVRNDNSKGGKRSGVEGSIKVNNLPRDLENFNKISSYITEDNVVQPLLTVKEAMTFAAGFKLGTYVKYEEKIAVVRDSNVSENKNSKAIRPNTIIIKGQTQNETEETLYFALLLIRF</sequence>
<keyword evidence="3" id="KW-0812">Transmembrane</keyword>
<keyword evidence="7" id="KW-1185">Reference proteome</keyword>
<organism evidence="6 7">
    <name type="scientific">Asbolus verrucosus</name>
    <name type="common">Desert ironclad beetle</name>
    <dbReference type="NCBI Taxonomy" id="1661398"/>
    <lineage>
        <taxon>Eukaryota</taxon>
        <taxon>Metazoa</taxon>
        <taxon>Ecdysozoa</taxon>
        <taxon>Arthropoda</taxon>
        <taxon>Hexapoda</taxon>
        <taxon>Insecta</taxon>
        <taxon>Pterygota</taxon>
        <taxon>Neoptera</taxon>
        <taxon>Endopterygota</taxon>
        <taxon>Coleoptera</taxon>
        <taxon>Polyphaga</taxon>
        <taxon>Cucujiformia</taxon>
        <taxon>Tenebrionidae</taxon>
        <taxon>Pimeliinae</taxon>
        <taxon>Asbolus</taxon>
    </lineage>
</organism>
<dbReference type="GO" id="GO:0005886">
    <property type="term" value="C:plasma membrane"/>
    <property type="evidence" value="ECO:0007669"/>
    <property type="project" value="TreeGrafter"/>
</dbReference>
<comment type="subcellular location">
    <subcellularLocation>
        <location evidence="1">Membrane</location>
        <topology evidence="1">Multi-pass membrane protein</topology>
    </subcellularLocation>
</comment>
<reference evidence="6 7" key="1">
    <citation type="submission" date="2017-03" db="EMBL/GenBank/DDBJ databases">
        <title>Genome of the blue death feigning beetle - Asbolus verrucosus.</title>
        <authorList>
            <person name="Rider S.D."/>
        </authorList>
    </citation>
    <scope>NUCLEOTIDE SEQUENCE [LARGE SCALE GENOMIC DNA]</scope>
    <source>
        <strain evidence="6">Butters</strain>
        <tissue evidence="6">Head and leg muscle</tissue>
    </source>
</reference>
<gene>
    <name evidence="6" type="ORF">BDFB_013827</name>
</gene>
<proteinExistence type="predicted"/>
<evidence type="ECO:0000256" key="4">
    <source>
        <dbReference type="ARBA" id="ARBA00022989"/>
    </source>
</evidence>
<keyword evidence="2" id="KW-0813">Transport</keyword>
<protein>
    <submittedName>
        <fullName evidence="6">Uncharacterized protein</fullName>
    </submittedName>
</protein>
<evidence type="ECO:0000256" key="5">
    <source>
        <dbReference type="ARBA" id="ARBA00023136"/>
    </source>
</evidence>
<dbReference type="GO" id="GO:0042626">
    <property type="term" value="F:ATPase-coupled transmembrane transporter activity"/>
    <property type="evidence" value="ECO:0007669"/>
    <property type="project" value="TreeGrafter"/>
</dbReference>
<dbReference type="InterPro" id="IPR050352">
    <property type="entry name" value="ABCG_transporters"/>
</dbReference>
<dbReference type="AlphaFoldDB" id="A0A482V6P9"/>
<evidence type="ECO:0000313" key="6">
    <source>
        <dbReference type="EMBL" id="RZB38727.1"/>
    </source>
</evidence>
<accession>A0A482V6P9</accession>
<name>A0A482V6P9_ASBVE</name>
<evidence type="ECO:0000313" key="7">
    <source>
        <dbReference type="Proteomes" id="UP000292052"/>
    </source>
</evidence>
<dbReference type="PANTHER" id="PTHR48041:SF105">
    <property type="entry name" value="FI02074P"/>
    <property type="match status" value="1"/>
</dbReference>
<evidence type="ECO:0000256" key="3">
    <source>
        <dbReference type="ARBA" id="ARBA00022692"/>
    </source>
</evidence>